<dbReference type="EMBL" id="MIGY01000002">
    <property type="protein sequence ID" value="PPU07790.1"/>
    <property type="molecule type" value="Genomic_DNA"/>
</dbReference>
<evidence type="ECO:0000313" key="1">
    <source>
        <dbReference type="EMBL" id="PPU07790.1"/>
    </source>
</evidence>
<protein>
    <submittedName>
        <fullName evidence="1">Uncharacterized protein</fullName>
    </submittedName>
</protein>
<sequence>MTMTAAAKKIRAKRASRPIYALIERVVVMDTGEERLAMLAEHPVDRELMKQRGYRRGQEVRLEIKAPRDAWRHRLLHKIGQLMVENVEGWENLDSHEAIKQLQREANVCCEQIDMDATPVVAAVLAASDAAFGPGAAKLLREVLPRIETIPVTVARSLAFDSMDEDEFRRLFEGITRHIGAAYAHVLINDVLAEFWLMASGQGTQPAPARRVA</sequence>
<reference evidence="1 2" key="1">
    <citation type="submission" date="2016-08" db="EMBL/GenBank/DDBJ databases">
        <title>Evolution of the type three secretion system and type three effector repertoires in Xanthomonas.</title>
        <authorList>
            <person name="Merda D."/>
            <person name="Briand M."/>
            <person name="Bosis E."/>
            <person name="Rousseau C."/>
            <person name="Portier P."/>
            <person name="Jacques M.-A."/>
            <person name="Fischer-Le Saux M."/>
        </authorList>
    </citation>
    <scope>NUCLEOTIDE SEQUENCE [LARGE SCALE GENOMIC DNA]</scope>
    <source>
        <strain evidence="1 2">CFBP 7645</strain>
    </source>
</reference>
<evidence type="ECO:0000313" key="2">
    <source>
        <dbReference type="Proteomes" id="UP000239204"/>
    </source>
</evidence>
<proteinExistence type="predicted"/>
<gene>
    <name evidence="1" type="ORF">XarjCFBP7645_09305</name>
</gene>
<comment type="caution">
    <text evidence="1">The sequence shown here is derived from an EMBL/GenBank/DDBJ whole genome shotgun (WGS) entry which is preliminary data.</text>
</comment>
<name>A0A2S7ADH4_9XANT</name>
<organism evidence="1 2">
    <name type="scientific">Xanthomonas arboricola</name>
    <dbReference type="NCBI Taxonomy" id="56448"/>
    <lineage>
        <taxon>Bacteria</taxon>
        <taxon>Pseudomonadati</taxon>
        <taxon>Pseudomonadota</taxon>
        <taxon>Gammaproteobacteria</taxon>
        <taxon>Lysobacterales</taxon>
        <taxon>Lysobacteraceae</taxon>
        <taxon>Xanthomonas</taxon>
    </lineage>
</organism>
<accession>A0A2S7ADH4</accession>
<dbReference type="Proteomes" id="UP000239204">
    <property type="component" value="Unassembled WGS sequence"/>
</dbReference>
<dbReference type="RefSeq" id="WP_104537268.1">
    <property type="nucleotide sequence ID" value="NZ_MIGY01000002.1"/>
</dbReference>
<dbReference type="AlphaFoldDB" id="A0A2S7ADH4"/>